<feature type="transmembrane region" description="Helical" evidence="1">
    <location>
        <begin position="128"/>
        <end position="145"/>
    </location>
</feature>
<dbReference type="Proteomes" id="UP000262072">
    <property type="component" value="Unassembled WGS sequence"/>
</dbReference>
<feature type="transmembrane region" description="Helical" evidence="1">
    <location>
        <begin position="197"/>
        <end position="215"/>
    </location>
</feature>
<dbReference type="Gene3D" id="1.10.1900.10">
    <property type="entry name" value="c-terminal domain of poly(a) binding protein"/>
    <property type="match status" value="1"/>
</dbReference>
<keyword evidence="1" id="KW-0472">Membrane</keyword>
<proteinExistence type="predicted"/>
<evidence type="ECO:0000313" key="3">
    <source>
        <dbReference type="Proteomes" id="UP000262072"/>
    </source>
</evidence>
<dbReference type="RefSeq" id="WP_119093310.1">
    <property type="nucleotide sequence ID" value="NZ_UNRR01000022.1"/>
</dbReference>
<evidence type="ECO:0000256" key="1">
    <source>
        <dbReference type="SAM" id="Phobius"/>
    </source>
</evidence>
<dbReference type="OrthoDB" id="1655249at2"/>
<organism evidence="2 3">
    <name type="scientific">Trichococcus shcherbakoviae</name>
    <dbReference type="NCBI Taxonomy" id="2094020"/>
    <lineage>
        <taxon>Bacteria</taxon>
        <taxon>Bacillati</taxon>
        <taxon>Bacillota</taxon>
        <taxon>Bacilli</taxon>
        <taxon>Lactobacillales</taxon>
        <taxon>Carnobacteriaceae</taxon>
        <taxon>Trichococcus</taxon>
    </lineage>
</organism>
<name>A0A383TF69_9LACT</name>
<gene>
    <name evidence="2" type="ORF">TART1_1759</name>
</gene>
<feature type="transmembrane region" description="Helical" evidence="1">
    <location>
        <begin position="98"/>
        <end position="116"/>
    </location>
</feature>
<keyword evidence="1" id="KW-1133">Transmembrane helix</keyword>
<sequence length="281" mass="32179">MKENRAKYYREKMNRLEEQLLSENRQYFDELRSYMLFSSLLYDEGDINEQIYVLANDLLAAQADGITAVEFFGNEPKQMADELISNMPKSTWKERGQLVLLVFGILWGIKLISNFGRTGTVMINPLSYLFDVVLAGVAVTMVFLIAQKSVYAGNTWISKNSSQIILMITVFVIFITGSVSGSFLIPDLWRIVIPYPFDLAAILLLCIFTGAWILFRKMTEFYPLLFVLFTYALIGGIQRYAVAYQQESTPLFVALPIVVVLAAFVLYLIWDRRIIKNKSNF</sequence>
<reference evidence="3" key="1">
    <citation type="submission" date="2018-05" db="EMBL/GenBank/DDBJ databases">
        <authorList>
            <person name="Strepis N."/>
        </authorList>
    </citation>
    <scope>NUCLEOTIDE SEQUENCE [LARGE SCALE GENOMIC DNA]</scope>
</reference>
<dbReference type="AlphaFoldDB" id="A0A383TF69"/>
<dbReference type="SUPFAM" id="SSF158560">
    <property type="entry name" value="BH3980-like"/>
    <property type="match status" value="1"/>
</dbReference>
<accession>A0A383TF69</accession>
<feature type="transmembrane region" description="Helical" evidence="1">
    <location>
        <begin position="248"/>
        <end position="270"/>
    </location>
</feature>
<keyword evidence="1" id="KW-0812">Transmembrane</keyword>
<feature type="transmembrane region" description="Helical" evidence="1">
    <location>
        <begin position="165"/>
        <end position="185"/>
    </location>
</feature>
<evidence type="ECO:0000313" key="2">
    <source>
        <dbReference type="EMBL" id="SYZ78943.1"/>
    </source>
</evidence>
<protein>
    <submittedName>
        <fullName evidence="2">Uncharacterized protein</fullName>
    </submittedName>
</protein>
<feature type="transmembrane region" description="Helical" evidence="1">
    <location>
        <begin position="222"/>
        <end position="242"/>
    </location>
</feature>
<dbReference type="EMBL" id="UNRR01000022">
    <property type="protein sequence ID" value="SYZ78943.1"/>
    <property type="molecule type" value="Genomic_DNA"/>
</dbReference>